<dbReference type="GO" id="GO:0016757">
    <property type="term" value="F:glycosyltransferase activity"/>
    <property type="evidence" value="ECO:0007669"/>
    <property type="project" value="UniProtKB-KW"/>
</dbReference>
<feature type="domain" description="Glycosyltransferase 2-like" evidence="4">
    <location>
        <begin position="6"/>
        <end position="98"/>
    </location>
</feature>
<name>A0A5B9MIM9_9BACT</name>
<dbReference type="RefSeq" id="WP_147868863.1">
    <property type="nucleotide sequence ID" value="NZ_CP036264.1"/>
</dbReference>
<keyword evidence="2" id="KW-0328">Glycosyltransferase</keyword>
<evidence type="ECO:0000256" key="1">
    <source>
        <dbReference type="ARBA" id="ARBA00006739"/>
    </source>
</evidence>
<dbReference type="SUPFAM" id="SSF53448">
    <property type="entry name" value="Nucleotide-diphospho-sugar transferases"/>
    <property type="match status" value="1"/>
</dbReference>
<evidence type="ECO:0000313" key="6">
    <source>
        <dbReference type="Proteomes" id="UP000321353"/>
    </source>
</evidence>
<reference evidence="5 6" key="1">
    <citation type="submission" date="2019-02" db="EMBL/GenBank/DDBJ databases">
        <title>Planctomycetal bacteria perform biofilm scaping via a novel small molecule.</title>
        <authorList>
            <person name="Jeske O."/>
            <person name="Boedeker C."/>
            <person name="Wiegand S."/>
            <person name="Breitling P."/>
            <person name="Kallscheuer N."/>
            <person name="Jogler M."/>
            <person name="Rohde M."/>
            <person name="Petersen J."/>
            <person name="Medema M.H."/>
            <person name="Surup F."/>
            <person name="Jogler C."/>
        </authorList>
    </citation>
    <scope>NUCLEOTIDE SEQUENCE [LARGE SCALE GENOMIC DNA]</scope>
    <source>
        <strain evidence="5 6">Mal15</strain>
    </source>
</reference>
<evidence type="ECO:0000256" key="3">
    <source>
        <dbReference type="ARBA" id="ARBA00022679"/>
    </source>
</evidence>
<dbReference type="CDD" id="cd00761">
    <property type="entry name" value="Glyco_tranf_GTA_type"/>
    <property type="match status" value="1"/>
</dbReference>
<keyword evidence="6" id="KW-1185">Reference proteome</keyword>
<dbReference type="AlphaFoldDB" id="A0A5B9MIM9"/>
<organism evidence="5 6">
    <name type="scientific">Stieleria maiorica</name>
    <dbReference type="NCBI Taxonomy" id="2795974"/>
    <lineage>
        <taxon>Bacteria</taxon>
        <taxon>Pseudomonadati</taxon>
        <taxon>Planctomycetota</taxon>
        <taxon>Planctomycetia</taxon>
        <taxon>Pirellulales</taxon>
        <taxon>Pirellulaceae</taxon>
        <taxon>Stieleria</taxon>
    </lineage>
</organism>
<dbReference type="InterPro" id="IPR001173">
    <property type="entry name" value="Glyco_trans_2-like"/>
</dbReference>
<comment type="similarity">
    <text evidence="1">Belongs to the glycosyltransferase 2 family.</text>
</comment>
<keyword evidence="3 5" id="KW-0808">Transferase</keyword>
<dbReference type="InterPro" id="IPR029044">
    <property type="entry name" value="Nucleotide-diphossugar_trans"/>
</dbReference>
<dbReference type="Pfam" id="PF00535">
    <property type="entry name" value="Glycos_transf_2"/>
    <property type="match status" value="1"/>
</dbReference>
<protein>
    <submittedName>
        <fullName evidence="5">Glycosyl transferase family 2</fullName>
    </submittedName>
</protein>
<evidence type="ECO:0000313" key="5">
    <source>
        <dbReference type="EMBL" id="QEF99475.1"/>
    </source>
</evidence>
<dbReference type="Proteomes" id="UP000321353">
    <property type="component" value="Chromosome"/>
</dbReference>
<evidence type="ECO:0000256" key="2">
    <source>
        <dbReference type="ARBA" id="ARBA00022676"/>
    </source>
</evidence>
<accession>A0A5B9MIM9</accession>
<gene>
    <name evidence="5" type="ORF">Mal15_35400</name>
</gene>
<dbReference type="PANTHER" id="PTHR43179:SF12">
    <property type="entry name" value="GALACTOFURANOSYLTRANSFERASE GLFT2"/>
    <property type="match status" value="1"/>
</dbReference>
<dbReference type="PANTHER" id="PTHR43179">
    <property type="entry name" value="RHAMNOSYLTRANSFERASE WBBL"/>
    <property type="match status" value="1"/>
</dbReference>
<sequence>MPADVSIVIPTLGRDAVLVATIKSLLGLSTRAAEILIVDQTAEHDQTTRERLTSWNADGTIRWIRLSKPSITRAMNHGLMQAHSPRVLFLDDDIRPRSELVRVHDVAHQECPELWASVGQVIQPWQQPQEVTAPRRLQGLRLDEDFPFHSTLVMDVHNVMAGNLCVNRQRALSIGGFDENFQGAAYRFETEFARRVETAGGSIRFLGNAGIDHLRAEKGGTRINGNHLTSASARHGVGDHYFAMLHAKSSAEAHVYCLRRALREVRTKFHLSHPWWIPVKLLGEVRAYLAARRLVRSRRAMISADANESANTTELPRLPSES</sequence>
<proteinExistence type="inferred from homology"/>
<dbReference type="KEGG" id="smam:Mal15_35400"/>
<evidence type="ECO:0000259" key="4">
    <source>
        <dbReference type="Pfam" id="PF00535"/>
    </source>
</evidence>
<dbReference type="EMBL" id="CP036264">
    <property type="protein sequence ID" value="QEF99475.1"/>
    <property type="molecule type" value="Genomic_DNA"/>
</dbReference>
<dbReference type="Gene3D" id="3.90.550.10">
    <property type="entry name" value="Spore Coat Polysaccharide Biosynthesis Protein SpsA, Chain A"/>
    <property type="match status" value="1"/>
</dbReference>